<protein>
    <submittedName>
        <fullName evidence="1">Uncharacterized protein</fullName>
    </submittedName>
</protein>
<name>A0A9D4I2Q2_DREPO</name>
<reference evidence="1" key="2">
    <citation type="submission" date="2020-11" db="EMBL/GenBank/DDBJ databases">
        <authorList>
            <person name="McCartney M.A."/>
            <person name="Auch B."/>
            <person name="Kono T."/>
            <person name="Mallez S."/>
            <person name="Becker A."/>
            <person name="Gohl D.M."/>
            <person name="Silverstein K.A.T."/>
            <person name="Koren S."/>
            <person name="Bechman K.B."/>
            <person name="Herman A."/>
            <person name="Abrahante J.E."/>
            <person name="Garbe J."/>
        </authorList>
    </citation>
    <scope>NUCLEOTIDE SEQUENCE</scope>
    <source>
        <strain evidence="1">Duluth1</strain>
        <tissue evidence="1">Whole animal</tissue>
    </source>
</reference>
<keyword evidence="2" id="KW-1185">Reference proteome</keyword>
<proteinExistence type="predicted"/>
<dbReference type="EMBL" id="JAIWYP010000010">
    <property type="protein sequence ID" value="KAH3748106.1"/>
    <property type="molecule type" value="Genomic_DNA"/>
</dbReference>
<dbReference type="AlphaFoldDB" id="A0A9D4I2Q2"/>
<comment type="caution">
    <text evidence="1">The sequence shown here is derived from an EMBL/GenBank/DDBJ whole genome shotgun (WGS) entry which is preliminary data.</text>
</comment>
<evidence type="ECO:0000313" key="1">
    <source>
        <dbReference type="EMBL" id="KAH3748106.1"/>
    </source>
</evidence>
<gene>
    <name evidence="1" type="ORF">DPMN_182543</name>
</gene>
<reference evidence="1" key="1">
    <citation type="journal article" date="2019" name="bioRxiv">
        <title>The Genome of the Zebra Mussel, Dreissena polymorpha: A Resource for Invasive Species Research.</title>
        <authorList>
            <person name="McCartney M.A."/>
            <person name="Auch B."/>
            <person name="Kono T."/>
            <person name="Mallez S."/>
            <person name="Zhang Y."/>
            <person name="Obille A."/>
            <person name="Becker A."/>
            <person name="Abrahante J.E."/>
            <person name="Garbe J."/>
            <person name="Badalamenti J.P."/>
            <person name="Herman A."/>
            <person name="Mangelson H."/>
            <person name="Liachko I."/>
            <person name="Sullivan S."/>
            <person name="Sone E.D."/>
            <person name="Koren S."/>
            <person name="Silverstein K.A.T."/>
            <person name="Beckman K.B."/>
            <person name="Gohl D.M."/>
        </authorList>
    </citation>
    <scope>NUCLEOTIDE SEQUENCE</scope>
    <source>
        <strain evidence="1">Duluth1</strain>
        <tissue evidence="1">Whole animal</tissue>
    </source>
</reference>
<dbReference type="Proteomes" id="UP000828390">
    <property type="component" value="Unassembled WGS sequence"/>
</dbReference>
<sequence length="217" mass="25092">MSLEQNVLTDFHDYFIHIQHIIQTNILTKKNAPPPGGHVFQETGTIFELFHDDRTINMASRVLTRKMPRPLGGHAKFHDDRTITVVSNVLIRKNAPLPGGLILKLVQDIIEFNLLTKFHEDQTKMWSLEKCPTHWHVFFQANANLLTEFHDDWTINVTSRVLTRMNLLTKFHGDRTINVASRVLTRENSPLLGSHTNVLTKFHEERTINMASRVLTR</sequence>
<evidence type="ECO:0000313" key="2">
    <source>
        <dbReference type="Proteomes" id="UP000828390"/>
    </source>
</evidence>
<accession>A0A9D4I2Q2</accession>
<organism evidence="1 2">
    <name type="scientific">Dreissena polymorpha</name>
    <name type="common">Zebra mussel</name>
    <name type="synonym">Mytilus polymorpha</name>
    <dbReference type="NCBI Taxonomy" id="45954"/>
    <lineage>
        <taxon>Eukaryota</taxon>
        <taxon>Metazoa</taxon>
        <taxon>Spiralia</taxon>
        <taxon>Lophotrochozoa</taxon>
        <taxon>Mollusca</taxon>
        <taxon>Bivalvia</taxon>
        <taxon>Autobranchia</taxon>
        <taxon>Heteroconchia</taxon>
        <taxon>Euheterodonta</taxon>
        <taxon>Imparidentia</taxon>
        <taxon>Neoheterodontei</taxon>
        <taxon>Myida</taxon>
        <taxon>Dreissenoidea</taxon>
        <taxon>Dreissenidae</taxon>
        <taxon>Dreissena</taxon>
    </lineage>
</organism>